<accession>A0A9D4W8E8</accession>
<evidence type="ECO:0000313" key="1">
    <source>
        <dbReference type="EMBL" id="KAI5398054.1"/>
    </source>
</evidence>
<dbReference type="Gramene" id="Psat06G0374300-T1">
    <property type="protein sequence ID" value="KAI5398054.1"/>
    <property type="gene ID" value="KIW84_063743"/>
</dbReference>
<keyword evidence="2" id="KW-1185">Reference proteome</keyword>
<gene>
    <name evidence="1" type="ORF">KIW84_063743</name>
</gene>
<dbReference type="EMBL" id="JAMSHJ010000006">
    <property type="protein sequence ID" value="KAI5398054.1"/>
    <property type="molecule type" value="Genomic_DNA"/>
</dbReference>
<sequence length="109" mass="13043">MFHVSQLKKFAENITFRPHPRCNVDYENKSLKNKEIPLVMVLWEESQPIEASWEMESGIWESYPYLFSYVMNPNTLHTHMLCVKFEMRGREANEGERFIVHMAVEFVLM</sequence>
<organism evidence="1 2">
    <name type="scientific">Pisum sativum</name>
    <name type="common">Garden pea</name>
    <name type="synonym">Lathyrus oleraceus</name>
    <dbReference type="NCBI Taxonomy" id="3888"/>
    <lineage>
        <taxon>Eukaryota</taxon>
        <taxon>Viridiplantae</taxon>
        <taxon>Streptophyta</taxon>
        <taxon>Embryophyta</taxon>
        <taxon>Tracheophyta</taxon>
        <taxon>Spermatophyta</taxon>
        <taxon>Magnoliopsida</taxon>
        <taxon>eudicotyledons</taxon>
        <taxon>Gunneridae</taxon>
        <taxon>Pentapetalae</taxon>
        <taxon>rosids</taxon>
        <taxon>fabids</taxon>
        <taxon>Fabales</taxon>
        <taxon>Fabaceae</taxon>
        <taxon>Papilionoideae</taxon>
        <taxon>50 kb inversion clade</taxon>
        <taxon>NPAAA clade</taxon>
        <taxon>Hologalegina</taxon>
        <taxon>IRL clade</taxon>
        <taxon>Fabeae</taxon>
        <taxon>Lathyrus</taxon>
    </lineage>
</organism>
<proteinExistence type="predicted"/>
<dbReference type="Proteomes" id="UP001058974">
    <property type="component" value="Chromosome 6"/>
</dbReference>
<protein>
    <submittedName>
        <fullName evidence="1">Uncharacterized protein</fullName>
    </submittedName>
</protein>
<reference evidence="1 2" key="1">
    <citation type="journal article" date="2022" name="Nat. Genet.">
        <title>Improved pea reference genome and pan-genome highlight genomic features and evolutionary characteristics.</title>
        <authorList>
            <person name="Yang T."/>
            <person name="Liu R."/>
            <person name="Luo Y."/>
            <person name="Hu S."/>
            <person name="Wang D."/>
            <person name="Wang C."/>
            <person name="Pandey M.K."/>
            <person name="Ge S."/>
            <person name="Xu Q."/>
            <person name="Li N."/>
            <person name="Li G."/>
            <person name="Huang Y."/>
            <person name="Saxena R.K."/>
            <person name="Ji Y."/>
            <person name="Li M."/>
            <person name="Yan X."/>
            <person name="He Y."/>
            <person name="Liu Y."/>
            <person name="Wang X."/>
            <person name="Xiang C."/>
            <person name="Varshney R.K."/>
            <person name="Ding H."/>
            <person name="Gao S."/>
            <person name="Zong X."/>
        </authorList>
    </citation>
    <scope>NUCLEOTIDE SEQUENCE [LARGE SCALE GENOMIC DNA]</scope>
    <source>
        <strain evidence="1 2">cv. Zhongwan 6</strain>
    </source>
</reference>
<comment type="caution">
    <text evidence="1">The sequence shown here is derived from an EMBL/GenBank/DDBJ whole genome shotgun (WGS) entry which is preliminary data.</text>
</comment>
<evidence type="ECO:0000313" key="2">
    <source>
        <dbReference type="Proteomes" id="UP001058974"/>
    </source>
</evidence>
<name>A0A9D4W8E8_PEA</name>
<dbReference type="AlphaFoldDB" id="A0A9D4W8E8"/>